<name>A0A9N8QR21_9FLAO</name>
<proteinExistence type="predicted"/>
<organism evidence="1 2">
    <name type="scientific">Chryseobacterium aquaeductus</name>
    <dbReference type="NCBI Taxonomy" id="2675056"/>
    <lineage>
        <taxon>Bacteria</taxon>
        <taxon>Pseudomonadati</taxon>
        <taxon>Bacteroidota</taxon>
        <taxon>Flavobacteriia</taxon>
        <taxon>Flavobacteriales</taxon>
        <taxon>Weeksellaceae</taxon>
        <taxon>Chryseobacterium group</taxon>
        <taxon>Chryseobacterium</taxon>
    </lineage>
</organism>
<gene>
    <name evidence="1" type="ORF">CHRY9390_00495</name>
</gene>
<comment type="caution">
    <text evidence="1">The sequence shown here is derived from an EMBL/GenBank/DDBJ whole genome shotgun (WGS) entry which is preliminary data.</text>
</comment>
<dbReference type="Proteomes" id="UP000662618">
    <property type="component" value="Unassembled WGS sequence"/>
</dbReference>
<dbReference type="AlphaFoldDB" id="A0A9N8QR21"/>
<sequence length="56" mass="6650">MKFANTFKLNKNIAKAFDYVESSISLSEDNKESFDYDRLRGIRLLINNYQLLILKF</sequence>
<dbReference type="EMBL" id="CAJIMS010000001">
    <property type="protein sequence ID" value="CAD7799499.1"/>
    <property type="molecule type" value="Genomic_DNA"/>
</dbReference>
<protein>
    <submittedName>
        <fullName evidence="1">Uncharacterized protein</fullName>
    </submittedName>
</protein>
<reference evidence="1" key="1">
    <citation type="submission" date="2020-12" db="EMBL/GenBank/DDBJ databases">
        <authorList>
            <person name="Rodrigo-Torres L."/>
            <person name="Arahal R. D."/>
            <person name="Lucena T."/>
        </authorList>
    </citation>
    <scope>NUCLEOTIDE SEQUENCE</scope>
    <source>
        <strain evidence="1">CECT 9390</strain>
    </source>
</reference>
<accession>A0A9N8QR21</accession>
<evidence type="ECO:0000313" key="1">
    <source>
        <dbReference type="EMBL" id="CAD7799499.1"/>
    </source>
</evidence>
<keyword evidence="2" id="KW-1185">Reference proteome</keyword>
<evidence type="ECO:0000313" key="2">
    <source>
        <dbReference type="Proteomes" id="UP000662618"/>
    </source>
</evidence>